<evidence type="ECO:0000313" key="2">
    <source>
        <dbReference type="EMBL" id="KAK1738215.1"/>
    </source>
</evidence>
<gene>
    <name evidence="2" type="ORF">QTG54_010884</name>
</gene>
<comment type="caution">
    <text evidence="2">The sequence shown here is derived from an EMBL/GenBank/DDBJ whole genome shotgun (WGS) entry which is preliminary data.</text>
</comment>
<keyword evidence="3" id="KW-1185">Reference proteome</keyword>
<sequence length="195" mass="21752">MDDENVASSTTPPVEAAEGDGGTKCSVCKKRVGRKNCLQSACIQCCTNPTCEPHREARETLRKTQSILAGTDAITRMAARKRNSKVAKGAFKDANIQYFGETVVIWNVREFMSVTKWREDAVRRCKRKLDSCGGDVVERRSKKRGRKSIVGDDNNNNNNTADIAISLARNKPTKKSRRKKFAEVCQVLLQNSLNK</sequence>
<evidence type="ECO:0000256" key="1">
    <source>
        <dbReference type="SAM" id="MobiDB-lite"/>
    </source>
</evidence>
<dbReference type="Proteomes" id="UP001224775">
    <property type="component" value="Unassembled WGS sequence"/>
</dbReference>
<dbReference type="EMBL" id="JATAAI010000021">
    <property type="protein sequence ID" value="KAK1738215.1"/>
    <property type="molecule type" value="Genomic_DNA"/>
</dbReference>
<name>A0AAD8Y3X9_9STRA</name>
<dbReference type="AlphaFoldDB" id="A0AAD8Y3X9"/>
<accession>A0AAD8Y3X9</accession>
<proteinExistence type="predicted"/>
<feature type="region of interest" description="Disordered" evidence="1">
    <location>
        <begin position="1"/>
        <end position="23"/>
    </location>
</feature>
<organism evidence="2 3">
    <name type="scientific">Skeletonema marinoi</name>
    <dbReference type="NCBI Taxonomy" id="267567"/>
    <lineage>
        <taxon>Eukaryota</taxon>
        <taxon>Sar</taxon>
        <taxon>Stramenopiles</taxon>
        <taxon>Ochrophyta</taxon>
        <taxon>Bacillariophyta</taxon>
        <taxon>Coscinodiscophyceae</taxon>
        <taxon>Thalassiosirophycidae</taxon>
        <taxon>Thalassiosirales</taxon>
        <taxon>Skeletonemataceae</taxon>
        <taxon>Skeletonema</taxon>
        <taxon>Skeletonema marinoi-dohrnii complex</taxon>
    </lineage>
</organism>
<feature type="compositionally biased region" description="Polar residues" evidence="1">
    <location>
        <begin position="1"/>
        <end position="12"/>
    </location>
</feature>
<protein>
    <submittedName>
        <fullName evidence="2">Uncharacterized protein</fullName>
    </submittedName>
</protein>
<evidence type="ECO:0000313" key="3">
    <source>
        <dbReference type="Proteomes" id="UP001224775"/>
    </source>
</evidence>
<reference evidence="2" key="1">
    <citation type="submission" date="2023-06" db="EMBL/GenBank/DDBJ databases">
        <title>Survivors Of The Sea: Transcriptome response of Skeletonema marinoi to long-term dormancy.</title>
        <authorList>
            <person name="Pinder M.I.M."/>
            <person name="Kourtchenko O."/>
            <person name="Robertson E.K."/>
            <person name="Larsson T."/>
            <person name="Maumus F."/>
            <person name="Osuna-Cruz C.M."/>
            <person name="Vancaester E."/>
            <person name="Stenow R."/>
            <person name="Vandepoele K."/>
            <person name="Ploug H."/>
            <person name="Bruchert V."/>
            <person name="Godhe A."/>
            <person name="Topel M."/>
        </authorList>
    </citation>
    <scope>NUCLEOTIDE SEQUENCE</scope>
    <source>
        <strain evidence="2">R05AC</strain>
    </source>
</reference>